<comment type="caution">
    <text evidence="2">The sequence shown here is derived from an EMBL/GenBank/DDBJ whole genome shotgun (WGS) entry which is preliminary data.</text>
</comment>
<keyword evidence="1" id="KW-0812">Transmembrane</keyword>
<sequence>MAQQLTTRWRWLFRQVARQLWLTAVIYALAAIASVFIAAFLGPYIPASATEFIKPKAVGDILSILASSMLAVTTFSLATMVSAHGSVTSNTSPRATALVIDNEVTRHALGAFIGSFLFSLVGIVALSAGAYGERGHVVLFAVMILVIVLIVVALLRWIDHLSQLARVSETSERVENSALDALVKRAHYPGLGGRACRDIAQRIPADASTIAAQQVGYVQHIDMAALIELSRRHKLEFFVVAEPGAFVGLGRPLLRVAGDWPEDFDSQCLCDAFSIGQERTFDYDPRYGLIVLAEIASRALSPGINDPGTAIDIIGRVTRVLSIWATTKQLDNGEEAADGAKVWFPRLDANDLLEDVFSAIARDGSGTLSIQIRLQKSLAALAALEHAELERAARLQSQRAWERARDVLEMPFEREALEQVVLQAGD</sequence>
<keyword evidence="3" id="KW-1185">Reference proteome</keyword>
<reference evidence="2 3" key="1">
    <citation type="submission" date="2020-07" db="EMBL/GenBank/DDBJ databases">
        <title>Halieaceae bacterium, F7430, whole genome shotgun sequencing project.</title>
        <authorList>
            <person name="Jiang S."/>
            <person name="Liu Z.W."/>
            <person name="Du Z.J."/>
        </authorList>
    </citation>
    <scope>NUCLEOTIDE SEQUENCE [LARGE SCALE GENOMIC DNA]</scope>
    <source>
        <strain evidence="2 3">F7430</strain>
    </source>
</reference>
<evidence type="ECO:0000313" key="3">
    <source>
        <dbReference type="Proteomes" id="UP000539350"/>
    </source>
</evidence>
<name>A0A7W2TZ00_9GAMM</name>
<dbReference type="Proteomes" id="UP000539350">
    <property type="component" value="Unassembled WGS sequence"/>
</dbReference>
<feature type="transmembrane region" description="Helical" evidence="1">
    <location>
        <begin position="20"/>
        <end position="41"/>
    </location>
</feature>
<dbReference type="Pfam" id="PF10011">
    <property type="entry name" value="DUF2254"/>
    <property type="match status" value="1"/>
</dbReference>
<evidence type="ECO:0000256" key="1">
    <source>
        <dbReference type="SAM" id="Phobius"/>
    </source>
</evidence>
<feature type="transmembrane region" description="Helical" evidence="1">
    <location>
        <begin position="61"/>
        <end position="87"/>
    </location>
</feature>
<proteinExistence type="predicted"/>
<accession>A0A7W2TZ00</accession>
<keyword evidence="1" id="KW-1133">Transmembrane helix</keyword>
<dbReference type="InterPro" id="IPR018723">
    <property type="entry name" value="DUF2254_membrane"/>
</dbReference>
<protein>
    <submittedName>
        <fullName evidence="2">DUF2254 domain-containing protein</fullName>
    </submittedName>
</protein>
<dbReference type="EMBL" id="JACFXU010000018">
    <property type="protein sequence ID" value="MBA6414359.1"/>
    <property type="molecule type" value="Genomic_DNA"/>
</dbReference>
<dbReference type="AlphaFoldDB" id="A0A7W2TZ00"/>
<evidence type="ECO:0000313" key="2">
    <source>
        <dbReference type="EMBL" id="MBA6414359.1"/>
    </source>
</evidence>
<organism evidence="2 3">
    <name type="scientific">Sediminihaliea albiluteola</name>
    <dbReference type="NCBI Taxonomy" id="2758564"/>
    <lineage>
        <taxon>Bacteria</taxon>
        <taxon>Pseudomonadati</taxon>
        <taxon>Pseudomonadota</taxon>
        <taxon>Gammaproteobacteria</taxon>
        <taxon>Cellvibrionales</taxon>
        <taxon>Halieaceae</taxon>
        <taxon>Sediminihaliea</taxon>
    </lineage>
</organism>
<feature type="transmembrane region" description="Helical" evidence="1">
    <location>
        <begin position="137"/>
        <end position="158"/>
    </location>
</feature>
<gene>
    <name evidence="2" type="ORF">H2508_14680</name>
</gene>
<dbReference type="RefSeq" id="WP_182175383.1">
    <property type="nucleotide sequence ID" value="NZ_JACFXU010000018.1"/>
</dbReference>
<keyword evidence="1" id="KW-0472">Membrane</keyword>
<feature type="transmembrane region" description="Helical" evidence="1">
    <location>
        <begin position="108"/>
        <end position="131"/>
    </location>
</feature>